<feature type="region of interest" description="Disordered" evidence="1">
    <location>
        <begin position="1"/>
        <end position="24"/>
    </location>
</feature>
<dbReference type="Proteomes" id="UP000654918">
    <property type="component" value="Unassembled WGS sequence"/>
</dbReference>
<reference evidence="2" key="1">
    <citation type="journal article" date="2020" name="Phytopathology">
        <title>Genome Sequence Resources of Colletotrichum truncatum, C. plurivorum, C. musicola, and C. sojae: Four Species Pathogenic to Soybean (Glycine max).</title>
        <authorList>
            <person name="Rogerio F."/>
            <person name="Boufleur T.R."/>
            <person name="Ciampi-Guillardi M."/>
            <person name="Sukno S.A."/>
            <person name="Thon M.R."/>
            <person name="Massola Junior N.S."/>
            <person name="Baroncelli R."/>
        </authorList>
    </citation>
    <scope>NUCLEOTIDE SEQUENCE</scope>
    <source>
        <strain evidence="2">LFN00145</strain>
    </source>
</reference>
<protein>
    <submittedName>
        <fullName evidence="2">Uncharacterized protein</fullName>
    </submittedName>
</protein>
<evidence type="ECO:0000313" key="3">
    <source>
        <dbReference type="Proteomes" id="UP000654918"/>
    </source>
</evidence>
<comment type="caution">
    <text evidence="2">The sequence shown here is derived from an EMBL/GenBank/DDBJ whole genome shotgun (WGS) entry which is preliminary data.</text>
</comment>
<evidence type="ECO:0000256" key="1">
    <source>
        <dbReference type="SAM" id="MobiDB-lite"/>
    </source>
</evidence>
<feature type="compositionally biased region" description="Polar residues" evidence="1">
    <location>
        <begin position="13"/>
        <end position="24"/>
    </location>
</feature>
<gene>
    <name evidence="2" type="ORF">CPLU01_07753</name>
</gene>
<dbReference type="EMBL" id="WIGO01000103">
    <property type="protein sequence ID" value="KAF6829795.1"/>
    <property type="molecule type" value="Genomic_DNA"/>
</dbReference>
<keyword evidence="3" id="KW-1185">Reference proteome</keyword>
<name>A0A8H6KED6_9PEZI</name>
<feature type="region of interest" description="Disordered" evidence="1">
    <location>
        <begin position="54"/>
        <end position="80"/>
    </location>
</feature>
<dbReference type="AlphaFoldDB" id="A0A8H6KED6"/>
<accession>A0A8H6KED6</accession>
<organism evidence="2 3">
    <name type="scientific">Colletotrichum plurivorum</name>
    <dbReference type="NCBI Taxonomy" id="2175906"/>
    <lineage>
        <taxon>Eukaryota</taxon>
        <taxon>Fungi</taxon>
        <taxon>Dikarya</taxon>
        <taxon>Ascomycota</taxon>
        <taxon>Pezizomycotina</taxon>
        <taxon>Sordariomycetes</taxon>
        <taxon>Hypocreomycetidae</taxon>
        <taxon>Glomerellales</taxon>
        <taxon>Glomerellaceae</taxon>
        <taxon>Colletotrichum</taxon>
        <taxon>Colletotrichum orchidearum species complex</taxon>
    </lineage>
</organism>
<evidence type="ECO:0000313" key="2">
    <source>
        <dbReference type="EMBL" id="KAF6829795.1"/>
    </source>
</evidence>
<sequence length="80" mass="8779">MQHEATLTDPSLLHQQSHGANGTQQQAIVNVIGHMPAKVQLSMSMRSLRGQSCLRPTGKHIVPPRLPPPFSPYLADQTDE</sequence>
<proteinExistence type="predicted"/>